<dbReference type="AlphaFoldDB" id="A0A6A9QJJ8"/>
<evidence type="ECO:0000313" key="10">
    <source>
        <dbReference type="Proteomes" id="UP000470772"/>
    </source>
</evidence>
<name>A0A6A9QJJ8_SULME</name>
<feature type="transmembrane region" description="Helical" evidence="7">
    <location>
        <begin position="160"/>
        <end position="178"/>
    </location>
</feature>
<dbReference type="RefSeq" id="WP_156016239.1">
    <property type="nucleotide sequence ID" value="NZ_WGGD01000005.1"/>
</dbReference>
<keyword evidence="4" id="KW-0378">Hydrolase</keyword>
<comment type="caution">
    <text evidence="9">The sequence shown here is derived from an EMBL/GenBank/DDBJ whole genome shotgun (WGS) entry which is preliminary data.</text>
</comment>
<feature type="transmembrane region" description="Helical" evidence="7">
    <location>
        <begin position="47"/>
        <end position="74"/>
    </location>
</feature>
<comment type="subcellular location">
    <subcellularLocation>
        <location evidence="1">Membrane</location>
        <topology evidence="1">Multi-pass membrane protein</topology>
    </subcellularLocation>
</comment>
<evidence type="ECO:0000256" key="2">
    <source>
        <dbReference type="ARBA" id="ARBA00009045"/>
    </source>
</evidence>
<keyword evidence="10" id="KW-1185">Reference proteome</keyword>
<organism evidence="9 10">
    <name type="scientific">Sulfuracidifex metallicus DSM 6482 = JCM 9184</name>
    <dbReference type="NCBI Taxonomy" id="523847"/>
    <lineage>
        <taxon>Archaea</taxon>
        <taxon>Thermoproteota</taxon>
        <taxon>Thermoprotei</taxon>
        <taxon>Sulfolobales</taxon>
        <taxon>Sulfolobaceae</taxon>
        <taxon>Sulfuracidifex</taxon>
    </lineage>
</organism>
<keyword evidence="3 7" id="KW-0812">Transmembrane</keyword>
<dbReference type="PANTHER" id="PTHR43731:SF14">
    <property type="entry name" value="PRESENILIN-ASSOCIATED RHOMBOID-LIKE PROTEIN, MITOCHONDRIAL"/>
    <property type="match status" value="1"/>
</dbReference>
<keyword evidence="9" id="KW-0645">Protease</keyword>
<dbReference type="InterPro" id="IPR050925">
    <property type="entry name" value="Rhomboid_protease_S54"/>
</dbReference>
<dbReference type="GO" id="GO:0006508">
    <property type="term" value="P:proteolysis"/>
    <property type="evidence" value="ECO:0007669"/>
    <property type="project" value="UniProtKB-KW"/>
</dbReference>
<evidence type="ECO:0000256" key="7">
    <source>
        <dbReference type="SAM" id="Phobius"/>
    </source>
</evidence>
<keyword evidence="5 7" id="KW-1133">Transmembrane helix</keyword>
<reference evidence="9 10" key="1">
    <citation type="submission" date="2019-10" db="EMBL/GenBank/DDBJ databases">
        <title>Sequencing and Assembly of Multiple Reported Metal-Biooxidizing Members of the Extremely Thermoacidophilic Archaeal Family Sulfolobaceae.</title>
        <authorList>
            <person name="Counts J.A."/>
            <person name="Kelly R.M."/>
        </authorList>
    </citation>
    <scope>NUCLEOTIDE SEQUENCE [LARGE SCALE GENOMIC DNA]</scope>
    <source>
        <strain evidence="9 10">DSM 6482</strain>
    </source>
</reference>
<feature type="transmembrane region" description="Helical" evidence="7">
    <location>
        <begin position="113"/>
        <end position="130"/>
    </location>
</feature>
<evidence type="ECO:0000256" key="4">
    <source>
        <dbReference type="ARBA" id="ARBA00022801"/>
    </source>
</evidence>
<evidence type="ECO:0000256" key="6">
    <source>
        <dbReference type="ARBA" id="ARBA00023136"/>
    </source>
</evidence>
<keyword evidence="6 7" id="KW-0472">Membrane</keyword>
<dbReference type="PANTHER" id="PTHR43731">
    <property type="entry name" value="RHOMBOID PROTEASE"/>
    <property type="match status" value="1"/>
</dbReference>
<evidence type="ECO:0000256" key="5">
    <source>
        <dbReference type="ARBA" id="ARBA00022989"/>
    </source>
</evidence>
<evidence type="ECO:0000256" key="3">
    <source>
        <dbReference type="ARBA" id="ARBA00022692"/>
    </source>
</evidence>
<dbReference type="Gene3D" id="1.20.1540.10">
    <property type="entry name" value="Rhomboid-like"/>
    <property type="match status" value="1"/>
</dbReference>
<feature type="transmembrane region" description="Helical" evidence="7">
    <location>
        <begin position="137"/>
        <end position="154"/>
    </location>
</feature>
<feature type="domain" description="Peptidase S54 rhomboid" evidence="8">
    <location>
        <begin position="47"/>
        <end position="173"/>
    </location>
</feature>
<dbReference type="GO" id="GO:0004252">
    <property type="term" value="F:serine-type endopeptidase activity"/>
    <property type="evidence" value="ECO:0007669"/>
    <property type="project" value="InterPro"/>
</dbReference>
<dbReference type="Pfam" id="PF01694">
    <property type="entry name" value="Rhomboid"/>
    <property type="match status" value="1"/>
</dbReference>
<evidence type="ECO:0000259" key="8">
    <source>
        <dbReference type="Pfam" id="PF01694"/>
    </source>
</evidence>
<protein>
    <submittedName>
        <fullName evidence="9">Rhomboid family intramembrane serine protease</fullName>
    </submittedName>
</protein>
<gene>
    <name evidence="9" type="ORF">GC250_02815</name>
</gene>
<accession>A0A6A9QJJ8</accession>
<dbReference type="InterPro" id="IPR035952">
    <property type="entry name" value="Rhomboid-like_sf"/>
</dbReference>
<sequence length="185" mass="20655">MGKLNYSFLIISLIVIGFILGEIEYLINPYYLLYSEQFNYLVFHGFFYEVITSIFVTNSFADFAFNSISMYVIYLLFRNKAGRLELLVFLAGGIIGNVFSLFFYPLITLSAGASGGIFAILSFYVFYDFVKERELGIYGLLYLLVVFLLSDVFLSNVDVAAHIGGILSGITIAGGISLKSKSGKY</sequence>
<evidence type="ECO:0000256" key="1">
    <source>
        <dbReference type="ARBA" id="ARBA00004141"/>
    </source>
</evidence>
<comment type="similarity">
    <text evidence="2">Belongs to the peptidase S54 family.</text>
</comment>
<dbReference type="InterPro" id="IPR022764">
    <property type="entry name" value="Peptidase_S54_rhomboid_dom"/>
</dbReference>
<evidence type="ECO:0000313" key="9">
    <source>
        <dbReference type="EMBL" id="MUN28420.1"/>
    </source>
</evidence>
<dbReference type="Proteomes" id="UP000470772">
    <property type="component" value="Unassembled WGS sequence"/>
</dbReference>
<dbReference type="SUPFAM" id="SSF144091">
    <property type="entry name" value="Rhomboid-like"/>
    <property type="match status" value="1"/>
</dbReference>
<dbReference type="GO" id="GO:0016020">
    <property type="term" value="C:membrane"/>
    <property type="evidence" value="ECO:0007669"/>
    <property type="project" value="UniProtKB-SubCell"/>
</dbReference>
<proteinExistence type="inferred from homology"/>
<dbReference type="EMBL" id="WGGD01000005">
    <property type="protein sequence ID" value="MUN28420.1"/>
    <property type="molecule type" value="Genomic_DNA"/>
</dbReference>
<feature type="transmembrane region" description="Helical" evidence="7">
    <location>
        <begin position="86"/>
        <end position="107"/>
    </location>
</feature>
<feature type="transmembrane region" description="Helical" evidence="7">
    <location>
        <begin position="7"/>
        <end position="27"/>
    </location>
</feature>